<sequence>MTRLSAFKPYAEYRKGYHKAIYDVTEWLANHHDYMKFNGCYSAKRFPHVMRAISLQWEQLMKYGDEADILLPDEAFPKSKLEAMKEKHPSKIEKQVKELEDFWK</sequence>
<dbReference type="Proteomes" id="UP000276568">
    <property type="component" value="Unassembled WGS sequence"/>
</dbReference>
<protein>
    <submittedName>
        <fullName evidence="1">Uncharacterized protein</fullName>
    </submittedName>
</protein>
<accession>A0A3N0I0Z9</accession>
<name>A0A3N0I0Z9_9FIRM</name>
<proteinExistence type="predicted"/>
<organism evidence="1 2">
    <name type="scientific">Absicoccus porci</name>
    <dbReference type="NCBI Taxonomy" id="2486576"/>
    <lineage>
        <taxon>Bacteria</taxon>
        <taxon>Bacillati</taxon>
        <taxon>Bacillota</taxon>
        <taxon>Erysipelotrichia</taxon>
        <taxon>Erysipelotrichales</taxon>
        <taxon>Erysipelotrichaceae</taxon>
        <taxon>Absicoccus</taxon>
    </lineage>
</organism>
<evidence type="ECO:0000313" key="1">
    <source>
        <dbReference type="EMBL" id="RNM30683.1"/>
    </source>
</evidence>
<dbReference type="AlphaFoldDB" id="A0A3N0I0Z9"/>
<reference evidence="1 2" key="1">
    <citation type="submission" date="2018-11" db="EMBL/GenBank/DDBJ databases">
        <title>Clostridium sp. nov., a member of the family Erysipelotrichaceae isolated from pig faeces.</title>
        <authorList>
            <person name="Chang Y.-H."/>
        </authorList>
    </citation>
    <scope>NUCLEOTIDE SEQUENCE [LARGE SCALE GENOMIC DNA]</scope>
    <source>
        <strain evidence="1 2">YH-panp20</strain>
    </source>
</reference>
<keyword evidence="2" id="KW-1185">Reference proteome</keyword>
<dbReference type="RefSeq" id="WP_128520590.1">
    <property type="nucleotide sequence ID" value="NZ_RJQC01000002.1"/>
</dbReference>
<evidence type="ECO:0000313" key="2">
    <source>
        <dbReference type="Proteomes" id="UP000276568"/>
    </source>
</evidence>
<dbReference type="EMBL" id="RJQC01000002">
    <property type="protein sequence ID" value="RNM30683.1"/>
    <property type="molecule type" value="Genomic_DNA"/>
</dbReference>
<gene>
    <name evidence="1" type="ORF">EDX97_07845</name>
</gene>
<comment type="caution">
    <text evidence="1">The sequence shown here is derived from an EMBL/GenBank/DDBJ whole genome shotgun (WGS) entry which is preliminary data.</text>
</comment>